<dbReference type="Proteomes" id="UP001176468">
    <property type="component" value="Unassembled WGS sequence"/>
</dbReference>
<dbReference type="RefSeq" id="WP_304559502.1">
    <property type="nucleotide sequence ID" value="NZ_JAUQSZ010000001.1"/>
</dbReference>
<reference evidence="1" key="1">
    <citation type="submission" date="2023-07" db="EMBL/GenBank/DDBJ databases">
        <authorList>
            <person name="Kim M.K."/>
        </authorList>
    </citation>
    <scope>NUCLEOTIDE SEQUENCE</scope>
    <source>
        <strain evidence="1">CA1-15</strain>
    </source>
</reference>
<sequence>MDDAYLSFLASKSIVDPSTGLSGDQALPEDMFAFQSDITRFALRRGRAALFAGTGLGKTIMELGWGDAIRRETRRPILQFAPLAVSSQIVREANKFGIPARLVTSMLDVDDDLICIANFQKMQHFDIADFGASTLDESSILKSVDGHYRSELIAACQSVPFRLAATATPAPNDFMELGNHAEFLGIMSYTDMLATFFVHDGGSTRDWRLKGHAEDEFWRWMASWAVMVRKPSDLGYSDEGYDLPELRYHSHIVADTSAPPEGMLFALPATTLQERLTARRNSVSERVARAISVTPEDDPFVWWCNLNEEAEKVAAGIPGAVEVRGSDKDTDKERKLIDFSEGRIRVLVTKPSICGFGMNWQHCHRTGFVGLNDSFEQFYQAIRRFWRFGQTKPVDVHIVSSELEGATLANIRRKEADADRMAEAMVRHMADLSSAAVRGLVRDTPSYDPRAALCVPNWLEAA</sequence>
<organism evidence="1 2">
    <name type="scientific">Sphingomonas immobilis</name>
    <dbReference type="NCBI Taxonomy" id="3063997"/>
    <lineage>
        <taxon>Bacteria</taxon>
        <taxon>Pseudomonadati</taxon>
        <taxon>Pseudomonadota</taxon>
        <taxon>Alphaproteobacteria</taxon>
        <taxon>Sphingomonadales</taxon>
        <taxon>Sphingomonadaceae</taxon>
        <taxon>Sphingomonas</taxon>
    </lineage>
</organism>
<dbReference type="EMBL" id="JAUQSZ010000001">
    <property type="protein sequence ID" value="MDO7841102.1"/>
    <property type="molecule type" value="Genomic_DNA"/>
</dbReference>
<gene>
    <name evidence="1" type="ORF">Q5H94_02075</name>
</gene>
<proteinExistence type="predicted"/>
<evidence type="ECO:0000313" key="2">
    <source>
        <dbReference type="Proteomes" id="UP001176468"/>
    </source>
</evidence>
<evidence type="ECO:0008006" key="3">
    <source>
        <dbReference type="Google" id="ProtNLM"/>
    </source>
</evidence>
<evidence type="ECO:0000313" key="1">
    <source>
        <dbReference type="EMBL" id="MDO7841102.1"/>
    </source>
</evidence>
<dbReference type="Gene3D" id="3.40.50.300">
    <property type="entry name" value="P-loop containing nucleotide triphosphate hydrolases"/>
    <property type="match status" value="2"/>
</dbReference>
<name>A0ABT8ZX83_9SPHN</name>
<protein>
    <recommendedName>
        <fullName evidence="3">Helicase</fullName>
    </recommendedName>
</protein>
<keyword evidence="2" id="KW-1185">Reference proteome</keyword>
<dbReference type="SUPFAM" id="SSF52540">
    <property type="entry name" value="P-loop containing nucleoside triphosphate hydrolases"/>
    <property type="match status" value="2"/>
</dbReference>
<comment type="caution">
    <text evidence="1">The sequence shown here is derived from an EMBL/GenBank/DDBJ whole genome shotgun (WGS) entry which is preliminary data.</text>
</comment>
<dbReference type="InterPro" id="IPR027417">
    <property type="entry name" value="P-loop_NTPase"/>
</dbReference>
<accession>A0ABT8ZX83</accession>